<name>A0A9P5L6P5_PENCR</name>
<dbReference type="PANTHER" id="PTHR48022">
    <property type="entry name" value="PLASTIDIC GLUCOSE TRANSPORTER 4"/>
    <property type="match status" value="1"/>
</dbReference>
<dbReference type="SUPFAM" id="SSF103473">
    <property type="entry name" value="MFS general substrate transporter"/>
    <property type="match status" value="1"/>
</dbReference>
<dbReference type="Pfam" id="PF00083">
    <property type="entry name" value="Sugar_tr"/>
    <property type="match status" value="1"/>
</dbReference>
<dbReference type="PROSITE" id="PS00216">
    <property type="entry name" value="SUGAR_TRANSPORT_1"/>
    <property type="match status" value="1"/>
</dbReference>
<comment type="caution">
    <text evidence="8">The sequence shown here is derived from an EMBL/GenBank/DDBJ whole genome shotgun (WGS) entry which is preliminary data.</text>
</comment>
<feature type="transmembrane region" description="Helical" evidence="6">
    <location>
        <begin position="85"/>
        <end position="111"/>
    </location>
</feature>
<evidence type="ECO:0000256" key="6">
    <source>
        <dbReference type="SAM" id="Phobius"/>
    </source>
</evidence>
<evidence type="ECO:0000259" key="7">
    <source>
        <dbReference type="PROSITE" id="PS50850"/>
    </source>
</evidence>
<organism evidence="8 9">
    <name type="scientific">Penicillium crustosum</name>
    <name type="common">Blue mold fungus</name>
    <dbReference type="NCBI Taxonomy" id="36656"/>
    <lineage>
        <taxon>Eukaryota</taxon>
        <taxon>Fungi</taxon>
        <taxon>Dikarya</taxon>
        <taxon>Ascomycota</taxon>
        <taxon>Pezizomycotina</taxon>
        <taxon>Eurotiomycetes</taxon>
        <taxon>Eurotiomycetidae</taxon>
        <taxon>Eurotiales</taxon>
        <taxon>Aspergillaceae</taxon>
        <taxon>Penicillium</taxon>
    </lineage>
</organism>
<protein>
    <recommendedName>
        <fullName evidence="7">Major facilitator superfamily (MFS) profile domain-containing protein</fullName>
    </recommendedName>
</protein>
<dbReference type="InterPro" id="IPR005828">
    <property type="entry name" value="MFS_sugar_transport-like"/>
</dbReference>
<dbReference type="InterPro" id="IPR050360">
    <property type="entry name" value="MFS_Sugar_Transporters"/>
</dbReference>
<keyword evidence="3 6" id="KW-0812">Transmembrane</keyword>
<evidence type="ECO:0000256" key="4">
    <source>
        <dbReference type="ARBA" id="ARBA00022989"/>
    </source>
</evidence>
<evidence type="ECO:0000256" key="3">
    <source>
        <dbReference type="ARBA" id="ARBA00022692"/>
    </source>
</evidence>
<keyword evidence="4 6" id="KW-1133">Transmembrane helix</keyword>
<gene>
    <name evidence="8" type="ORF">PCG10_002603</name>
</gene>
<comment type="similarity">
    <text evidence="2">Belongs to the major facilitator superfamily. Sugar transporter (TC 2.A.1.1) family.</text>
</comment>
<sequence length="120" mass="12309">MTGQGTVSTYNLLVVITAALGSFTFGFTVNVTGPVLGMPSFYDYFGLDINETTSVIGGIPACYFGGGILGAALGAWTAERIGRRFTLLVGCIAGITGGVLIGSAVNVPMLLLGRLLSGLW</sequence>
<evidence type="ECO:0000256" key="5">
    <source>
        <dbReference type="ARBA" id="ARBA00023136"/>
    </source>
</evidence>
<dbReference type="InterPro" id="IPR020846">
    <property type="entry name" value="MFS_dom"/>
</dbReference>
<dbReference type="InterPro" id="IPR036259">
    <property type="entry name" value="MFS_trans_sf"/>
</dbReference>
<dbReference type="AlphaFoldDB" id="A0A9P5L6P5"/>
<feature type="transmembrane region" description="Helical" evidence="6">
    <location>
        <begin position="55"/>
        <end position="78"/>
    </location>
</feature>
<feature type="transmembrane region" description="Helical" evidence="6">
    <location>
        <begin position="12"/>
        <end position="35"/>
    </location>
</feature>
<dbReference type="Proteomes" id="UP000701341">
    <property type="component" value="Unassembled WGS sequence"/>
</dbReference>
<dbReference type="EMBL" id="JAAOZQ010000015">
    <property type="protein sequence ID" value="KAF7527639.1"/>
    <property type="molecule type" value="Genomic_DNA"/>
</dbReference>
<evidence type="ECO:0000313" key="8">
    <source>
        <dbReference type="EMBL" id="KAF7527639.1"/>
    </source>
</evidence>
<dbReference type="InterPro" id="IPR005829">
    <property type="entry name" value="Sugar_transporter_CS"/>
</dbReference>
<evidence type="ECO:0000256" key="2">
    <source>
        <dbReference type="ARBA" id="ARBA00010992"/>
    </source>
</evidence>
<dbReference type="PROSITE" id="PS50850">
    <property type="entry name" value="MFS"/>
    <property type="match status" value="1"/>
</dbReference>
<reference evidence="8" key="1">
    <citation type="submission" date="2020-02" db="EMBL/GenBank/DDBJ databases">
        <authorList>
            <person name="Lichtner F.J."/>
        </authorList>
    </citation>
    <scope>NUCLEOTIDE SEQUENCE</scope>
    <source>
        <strain evidence="8">G10</strain>
    </source>
</reference>
<dbReference type="Gene3D" id="1.20.1250.20">
    <property type="entry name" value="MFS general substrate transporter like domains"/>
    <property type="match status" value="1"/>
</dbReference>
<dbReference type="GO" id="GO:0005351">
    <property type="term" value="F:carbohydrate:proton symporter activity"/>
    <property type="evidence" value="ECO:0007669"/>
    <property type="project" value="TreeGrafter"/>
</dbReference>
<keyword evidence="5 6" id="KW-0472">Membrane</keyword>
<evidence type="ECO:0000313" key="9">
    <source>
        <dbReference type="Proteomes" id="UP000701341"/>
    </source>
</evidence>
<proteinExistence type="inferred from homology"/>
<evidence type="ECO:0000256" key="1">
    <source>
        <dbReference type="ARBA" id="ARBA00004141"/>
    </source>
</evidence>
<dbReference type="GO" id="GO:0016020">
    <property type="term" value="C:membrane"/>
    <property type="evidence" value="ECO:0007669"/>
    <property type="project" value="UniProtKB-SubCell"/>
</dbReference>
<accession>A0A9P5L6P5</accession>
<feature type="domain" description="Major facilitator superfamily (MFS) profile" evidence="7">
    <location>
        <begin position="14"/>
        <end position="120"/>
    </location>
</feature>
<keyword evidence="9" id="KW-1185">Reference proteome</keyword>
<dbReference type="PANTHER" id="PTHR48022:SF2">
    <property type="entry name" value="PLASTIDIC GLUCOSE TRANSPORTER 4"/>
    <property type="match status" value="1"/>
</dbReference>
<comment type="subcellular location">
    <subcellularLocation>
        <location evidence="1">Membrane</location>
        <topology evidence="1">Multi-pass membrane protein</topology>
    </subcellularLocation>
</comment>